<dbReference type="EMBL" id="VRMN01000002">
    <property type="protein sequence ID" value="KAA8497023.1"/>
    <property type="molecule type" value="Genomic_DNA"/>
</dbReference>
<dbReference type="Proteomes" id="UP000324585">
    <property type="component" value="Unassembled WGS sequence"/>
</dbReference>
<keyword evidence="2" id="KW-1185">Reference proteome</keyword>
<protein>
    <submittedName>
        <fullName evidence="1">Uncharacterized protein</fullName>
    </submittedName>
</protein>
<sequence>MRIDKRRACSAFEALARKFCTGGPSRAAALCLESAAEHAVDAVDGARLLRDALDVYIALSKKARGLQEAKVTVQNAERVAHGVLRTAAASLTHAVKGVRDQCLALLLYAAAHLVRIQVGRYDLAAVANTVRMLKNLGVWESHVSTESKHHADHSTNAIRTRVLQAWYMAQSEKSILLEQLAPDAERNAESWAREAEASADHVGAAAWLITLAQFDFGVSGLRVDGHDQAVKKQRHWLELASHQLSISRKSGQGMSVDRAYVEIMLGVLARLFLVNDGNTTSASDARVQGHIRRHVEKWKRELGPSEASATVIPTIQALPVEEVERLVGVTLGHGLLGRSGNDTEAKRDVVKDLQASLSLDSCESPAEWWCYLVARRESVWSSGTVFAISVASTLELLARFLLAGSDFKGAAICIRALRYIVCTVLSDSLSVIGKGSDAIELRVMNDMKSTLSFLSALSCWLQEDTSSAQALLSASFTKDAESRRSPALSSLLVALRALLHPQESGIEMEALVAPSSAAPCVRVLSLLARAAVLRAQGKSLECKKALSEAYTLCLMDGTHKNEHLSVGILCHLSRIFRELDGNYVESRDMLVIASEYASPLHDVRSLLNIQHQLITVRTRSGSGRGAEDLARLDELQHQLEAQKCAEL</sequence>
<organism evidence="1 2">
    <name type="scientific">Porphyridium purpureum</name>
    <name type="common">Red alga</name>
    <name type="synonym">Porphyridium cruentum</name>
    <dbReference type="NCBI Taxonomy" id="35688"/>
    <lineage>
        <taxon>Eukaryota</taxon>
        <taxon>Rhodophyta</taxon>
        <taxon>Bangiophyceae</taxon>
        <taxon>Porphyridiales</taxon>
        <taxon>Porphyridiaceae</taxon>
        <taxon>Porphyridium</taxon>
    </lineage>
</organism>
<accession>A0A5J4Z286</accession>
<name>A0A5J4Z286_PORPP</name>
<comment type="caution">
    <text evidence="1">The sequence shown here is derived from an EMBL/GenBank/DDBJ whole genome shotgun (WGS) entry which is preliminary data.</text>
</comment>
<reference evidence="2" key="1">
    <citation type="journal article" date="2019" name="Nat. Commun.">
        <title>Expansion of phycobilisome linker gene families in mesophilic red algae.</title>
        <authorList>
            <person name="Lee J."/>
            <person name="Kim D."/>
            <person name="Bhattacharya D."/>
            <person name="Yoon H.S."/>
        </authorList>
    </citation>
    <scope>NUCLEOTIDE SEQUENCE [LARGE SCALE GENOMIC DNA]</scope>
    <source>
        <strain evidence="2">CCMP 1328</strain>
    </source>
</reference>
<proteinExistence type="predicted"/>
<evidence type="ECO:0000313" key="1">
    <source>
        <dbReference type="EMBL" id="KAA8497023.1"/>
    </source>
</evidence>
<evidence type="ECO:0000313" key="2">
    <source>
        <dbReference type="Proteomes" id="UP000324585"/>
    </source>
</evidence>
<dbReference type="AlphaFoldDB" id="A0A5J4Z286"/>
<gene>
    <name evidence="1" type="ORF">FVE85_0752</name>
</gene>